<reference evidence="3" key="1">
    <citation type="submission" date="2021-01" db="EMBL/GenBank/DDBJ databases">
        <title>Whole genome shotgun sequence of Rugosimonospora africana NBRC 104875.</title>
        <authorList>
            <person name="Komaki H."/>
            <person name="Tamura T."/>
        </authorList>
    </citation>
    <scope>NUCLEOTIDE SEQUENCE</scope>
    <source>
        <strain evidence="3">NBRC 104875</strain>
    </source>
</reference>
<evidence type="ECO:0000256" key="1">
    <source>
        <dbReference type="ARBA" id="ARBA00023125"/>
    </source>
</evidence>
<name>A0A8J3VSK5_9ACTN</name>
<protein>
    <recommendedName>
        <fullName evidence="2">HTH merR-type domain-containing protein</fullName>
    </recommendedName>
</protein>
<dbReference type="GO" id="GO:0003677">
    <property type="term" value="F:DNA binding"/>
    <property type="evidence" value="ECO:0007669"/>
    <property type="project" value="UniProtKB-KW"/>
</dbReference>
<proteinExistence type="predicted"/>
<dbReference type="PROSITE" id="PS50937">
    <property type="entry name" value="HTH_MERR_2"/>
    <property type="match status" value="1"/>
</dbReference>
<dbReference type="Pfam" id="PF13411">
    <property type="entry name" value="MerR_1"/>
    <property type="match status" value="1"/>
</dbReference>
<dbReference type="PANTHER" id="PTHR30204:SF97">
    <property type="entry name" value="MERR FAMILY REGULATORY PROTEIN"/>
    <property type="match status" value="1"/>
</dbReference>
<dbReference type="InterPro" id="IPR000551">
    <property type="entry name" value="MerR-type_HTH_dom"/>
</dbReference>
<dbReference type="SMART" id="SM00422">
    <property type="entry name" value="HTH_MERR"/>
    <property type="match status" value="1"/>
</dbReference>
<evidence type="ECO:0000313" key="3">
    <source>
        <dbReference type="EMBL" id="GIH17382.1"/>
    </source>
</evidence>
<dbReference type="InterPro" id="IPR047057">
    <property type="entry name" value="MerR_fam"/>
</dbReference>
<accession>A0A8J3VSK5</accession>
<evidence type="ECO:0000313" key="4">
    <source>
        <dbReference type="Proteomes" id="UP000642748"/>
    </source>
</evidence>
<organism evidence="3 4">
    <name type="scientific">Rugosimonospora africana</name>
    <dbReference type="NCBI Taxonomy" id="556532"/>
    <lineage>
        <taxon>Bacteria</taxon>
        <taxon>Bacillati</taxon>
        <taxon>Actinomycetota</taxon>
        <taxon>Actinomycetes</taxon>
        <taxon>Micromonosporales</taxon>
        <taxon>Micromonosporaceae</taxon>
        <taxon>Rugosimonospora</taxon>
    </lineage>
</organism>
<gene>
    <name evidence="3" type="ORF">Raf01_55540</name>
</gene>
<dbReference type="AlphaFoldDB" id="A0A8J3VSK5"/>
<dbReference type="Gene3D" id="1.10.1660.10">
    <property type="match status" value="1"/>
</dbReference>
<sequence length="249" mass="28727">MSIGALRHYAEIGLFEPAEVDPATGYRYYREDQLPTARRIAALRDLDVPLAVIKQVRDLPTERLSERLAAYREDIESIIWRLQRQSHRLSHFTEDRMPTTAFTLDPDDERRLAATLFNRVWELLERTGRGRDEDDEMLHAAHASRYHWGVVGEPVNRARGEWQVSRVYAVLGRAEPALHHGRRCLELVEEHGLSSFDLAYAHEAIARAHRVAGERDQTRRHVELARVATDKVTDPEERNLLDADLAQLD</sequence>
<comment type="caution">
    <text evidence="3">The sequence shown here is derived from an EMBL/GenBank/DDBJ whole genome shotgun (WGS) entry which is preliminary data.</text>
</comment>
<dbReference type="GO" id="GO:0003700">
    <property type="term" value="F:DNA-binding transcription factor activity"/>
    <property type="evidence" value="ECO:0007669"/>
    <property type="project" value="InterPro"/>
</dbReference>
<dbReference type="Proteomes" id="UP000642748">
    <property type="component" value="Unassembled WGS sequence"/>
</dbReference>
<evidence type="ECO:0000259" key="2">
    <source>
        <dbReference type="PROSITE" id="PS50937"/>
    </source>
</evidence>
<keyword evidence="1" id="KW-0238">DNA-binding</keyword>
<dbReference type="SUPFAM" id="SSF46955">
    <property type="entry name" value="Putative DNA-binding domain"/>
    <property type="match status" value="1"/>
</dbReference>
<keyword evidence="4" id="KW-1185">Reference proteome</keyword>
<dbReference type="EMBL" id="BONZ01000054">
    <property type="protein sequence ID" value="GIH17382.1"/>
    <property type="molecule type" value="Genomic_DNA"/>
</dbReference>
<dbReference type="InterPro" id="IPR009061">
    <property type="entry name" value="DNA-bd_dom_put_sf"/>
</dbReference>
<dbReference type="PANTHER" id="PTHR30204">
    <property type="entry name" value="REDOX-CYCLING DRUG-SENSING TRANSCRIPTIONAL ACTIVATOR SOXR"/>
    <property type="match status" value="1"/>
</dbReference>
<feature type="domain" description="HTH merR-type" evidence="2">
    <location>
        <begin position="1"/>
        <end position="59"/>
    </location>
</feature>